<feature type="region of interest" description="Disordered" evidence="1">
    <location>
        <begin position="98"/>
        <end position="126"/>
    </location>
</feature>
<dbReference type="RefSeq" id="XP_025364830.1">
    <property type="nucleotide sequence ID" value="XM_025504979.1"/>
</dbReference>
<feature type="compositionally biased region" description="Acidic residues" evidence="1">
    <location>
        <begin position="473"/>
        <end position="488"/>
    </location>
</feature>
<sequence length="499" mass="53479">MSTLSAAQGPAPSPTSSPSTLIDPVPLSMPSILVNPRSSNSASHTLANRAIKPPPSASSTSSSHRHIGRRKLLRRINSAPSSHNPHAVARPRAADYLPSHSGQERYRGTFPSPTPHYLREVGKQGEIRDARQARDLRVEWEQGQEAAQQGRRELRPGDKGLDDARSDLPPDSGLFTMSIQEARFFLHRRAGVTISRSGRPHQRSNEEASPPPPPEQTPMQHLIDCLEREFQDWADQVVYLPTTSTAVGGSLTSQPTILVEASDDGTASTASRARVEEHQRLPQSLVLCVPDAFDRLAVHCLARVWGMRSFSKPAPNSGEEGTKLTWILKPPPSKTTMQKMREEHRQRQREGGAPFGSLSAPNPAGAMPVGIVSRSQGGLETPPTTDVGTSASELGDSSDDDDGWSVSEADAADETAGNATLQPSEGDATLDIVAEEGDEEDVSVRRTTSQLATVTIADEHDGYAGSGESAPGTDDEEAYDYAADDDDGSAPASPRLHAG</sequence>
<dbReference type="EMBL" id="KZ819662">
    <property type="protein sequence ID" value="PWN30218.1"/>
    <property type="molecule type" value="Genomic_DNA"/>
</dbReference>
<evidence type="ECO:0008006" key="4">
    <source>
        <dbReference type="Google" id="ProtNLM"/>
    </source>
</evidence>
<feature type="compositionally biased region" description="Basic and acidic residues" evidence="1">
    <location>
        <begin position="339"/>
        <end position="350"/>
    </location>
</feature>
<feature type="region of interest" description="Disordered" evidence="1">
    <location>
        <begin position="313"/>
        <end position="499"/>
    </location>
</feature>
<gene>
    <name evidence="2" type="ORF">BDZ90DRAFT_229237</name>
</gene>
<feature type="region of interest" description="Disordered" evidence="1">
    <location>
        <begin position="1"/>
        <end position="68"/>
    </location>
</feature>
<reference evidence="2 3" key="1">
    <citation type="journal article" date="2018" name="Mol. Biol. Evol.">
        <title>Broad Genomic Sampling Reveals a Smut Pathogenic Ancestry of the Fungal Clade Ustilaginomycotina.</title>
        <authorList>
            <person name="Kijpornyongpan T."/>
            <person name="Mondo S.J."/>
            <person name="Barry K."/>
            <person name="Sandor L."/>
            <person name="Lee J."/>
            <person name="Lipzen A."/>
            <person name="Pangilinan J."/>
            <person name="LaButti K."/>
            <person name="Hainaut M."/>
            <person name="Henrissat B."/>
            <person name="Grigoriev I.V."/>
            <person name="Spatafora J.W."/>
            <person name="Aime M.C."/>
        </authorList>
    </citation>
    <scope>NUCLEOTIDE SEQUENCE [LARGE SCALE GENOMIC DNA]</scope>
    <source>
        <strain evidence="2 3">MCA 5214</strain>
    </source>
</reference>
<accession>A0A316UZM9</accession>
<dbReference type="Proteomes" id="UP000245884">
    <property type="component" value="Unassembled WGS sequence"/>
</dbReference>
<evidence type="ECO:0000313" key="3">
    <source>
        <dbReference type="Proteomes" id="UP000245884"/>
    </source>
</evidence>
<protein>
    <recommendedName>
        <fullName evidence="4">R3H domain-containing protein</fullName>
    </recommendedName>
</protein>
<evidence type="ECO:0000256" key="1">
    <source>
        <dbReference type="SAM" id="MobiDB-lite"/>
    </source>
</evidence>
<dbReference type="GeneID" id="37026802"/>
<organism evidence="2 3">
    <name type="scientific">Jaminaea rosea</name>
    <dbReference type="NCBI Taxonomy" id="1569628"/>
    <lineage>
        <taxon>Eukaryota</taxon>
        <taxon>Fungi</taxon>
        <taxon>Dikarya</taxon>
        <taxon>Basidiomycota</taxon>
        <taxon>Ustilaginomycotina</taxon>
        <taxon>Exobasidiomycetes</taxon>
        <taxon>Microstromatales</taxon>
        <taxon>Microstromatales incertae sedis</taxon>
        <taxon>Jaminaea</taxon>
    </lineage>
</organism>
<feature type="compositionally biased region" description="Polar residues" evidence="1">
    <location>
        <begin position="36"/>
        <end position="46"/>
    </location>
</feature>
<dbReference type="AlphaFoldDB" id="A0A316UZM9"/>
<keyword evidence="3" id="KW-1185">Reference proteome</keyword>
<feature type="region of interest" description="Disordered" evidence="1">
    <location>
        <begin position="140"/>
        <end position="174"/>
    </location>
</feature>
<feature type="compositionally biased region" description="Polar residues" evidence="1">
    <location>
        <begin position="373"/>
        <end position="392"/>
    </location>
</feature>
<name>A0A316UZM9_9BASI</name>
<proteinExistence type="predicted"/>
<feature type="region of interest" description="Disordered" evidence="1">
    <location>
        <begin position="194"/>
        <end position="219"/>
    </location>
</feature>
<dbReference type="OrthoDB" id="10256743at2759"/>
<dbReference type="STRING" id="1569628.A0A316UZM9"/>
<feature type="compositionally biased region" description="Basic and acidic residues" evidence="1">
    <location>
        <begin position="150"/>
        <end position="168"/>
    </location>
</feature>
<feature type="compositionally biased region" description="Basic and acidic residues" evidence="1">
    <location>
        <begin position="117"/>
        <end position="126"/>
    </location>
</feature>
<evidence type="ECO:0000313" key="2">
    <source>
        <dbReference type="EMBL" id="PWN30218.1"/>
    </source>
</evidence>